<evidence type="ECO:0000256" key="3">
    <source>
        <dbReference type="ARBA" id="ARBA00022692"/>
    </source>
</evidence>
<evidence type="ECO:0000256" key="6">
    <source>
        <dbReference type="SAM" id="Phobius"/>
    </source>
</evidence>
<accession>A0ABQ7FDI3</accession>
<gene>
    <name evidence="8" type="ORF">GCU69_24085</name>
</gene>
<protein>
    <submittedName>
        <fullName evidence="8">FtsX-like permease family protein</fullName>
    </submittedName>
</protein>
<feature type="transmembrane region" description="Helical" evidence="6">
    <location>
        <begin position="820"/>
        <end position="839"/>
    </location>
</feature>
<dbReference type="EMBL" id="WHPN01000357">
    <property type="protein sequence ID" value="KAF4406593.1"/>
    <property type="molecule type" value="Genomic_DNA"/>
</dbReference>
<keyword evidence="9" id="KW-1185">Reference proteome</keyword>
<keyword evidence="2" id="KW-1003">Cell membrane</keyword>
<feature type="transmembrane region" description="Helical" evidence="6">
    <location>
        <begin position="367"/>
        <end position="391"/>
    </location>
</feature>
<feature type="transmembrane region" description="Helical" evidence="6">
    <location>
        <begin position="499"/>
        <end position="519"/>
    </location>
</feature>
<feature type="transmembrane region" description="Helical" evidence="6">
    <location>
        <begin position="730"/>
        <end position="750"/>
    </location>
</feature>
<comment type="caution">
    <text evidence="8">The sequence shown here is derived from an EMBL/GenBank/DDBJ whole genome shotgun (WGS) entry which is preliminary data.</text>
</comment>
<comment type="subcellular location">
    <subcellularLocation>
        <location evidence="1">Cell membrane</location>
        <topology evidence="1">Multi-pass membrane protein</topology>
    </subcellularLocation>
</comment>
<feature type="transmembrane region" description="Helical" evidence="6">
    <location>
        <begin position="418"/>
        <end position="437"/>
    </location>
</feature>
<keyword evidence="4 6" id="KW-1133">Transmembrane helix</keyword>
<feature type="transmembrane region" description="Helical" evidence="6">
    <location>
        <begin position="326"/>
        <end position="347"/>
    </location>
</feature>
<evidence type="ECO:0000256" key="4">
    <source>
        <dbReference type="ARBA" id="ARBA00022989"/>
    </source>
</evidence>
<name>A0ABQ7FDI3_9ACTN</name>
<dbReference type="PROSITE" id="PS51257">
    <property type="entry name" value="PROKAR_LIPOPROTEIN"/>
    <property type="match status" value="1"/>
</dbReference>
<feature type="transmembrane region" description="Helical" evidence="6">
    <location>
        <begin position="783"/>
        <end position="808"/>
    </location>
</feature>
<feature type="domain" description="ABC3 transporter permease C-terminal" evidence="7">
    <location>
        <begin position="282"/>
        <end position="398"/>
    </location>
</feature>
<feature type="transmembrane region" description="Helical" evidence="6">
    <location>
        <begin position="443"/>
        <end position="467"/>
    </location>
</feature>
<dbReference type="Pfam" id="PF02687">
    <property type="entry name" value="FtsX"/>
    <property type="match status" value="2"/>
</dbReference>
<evidence type="ECO:0000256" key="5">
    <source>
        <dbReference type="ARBA" id="ARBA00023136"/>
    </source>
</evidence>
<dbReference type="InterPro" id="IPR003838">
    <property type="entry name" value="ABC3_permease_C"/>
</dbReference>
<keyword evidence="5 6" id="KW-0472">Membrane</keyword>
<organism evidence="8 9">
    <name type="scientific">Streptomyces lycii</name>
    <dbReference type="NCBI Taxonomy" id="2654337"/>
    <lineage>
        <taxon>Bacteria</taxon>
        <taxon>Bacillati</taxon>
        <taxon>Actinomycetota</taxon>
        <taxon>Actinomycetes</taxon>
        <taxon>Kitasatosporales</taxon>
        <taxon>Streptomycetaceae</taxon>
        <taxon>Streptomyces</taxon>
    </lineage>
</organism>
<evidence type="ECO:0000313" key="8">
    <source>
        <dbReference type="EMBL" id="KAF4406593.1"/>
    </source>
</evidence>
<reference evidence="8 9" key="1">
    <citation type="submission" date="2019-10" db="EMBL/GenBank/DDBJ databases">
        <title>Streptomyces tenebrisbrunneis sp.nov., an endogenous actinomycete isolated from of Lycium ruthenicum.</title>
        <authorList>
            <person name="Ma L."/>
        </authorList>
    </citation>
    <scope>NUCLEOTIDE SEQUENCE [LARGE SCALE GENOMIC DNA]</scope>
    <source>
        <strain evidence="8 9">TRM 66187</strain>
    </source>
</reference>
<feature type="domain" description="ABC3 transporter permease C-terminal" evidence="7">
    <location>
        <begin position="734"/>
        <end position="849"/>
    </location>
</feature>
<evidence type="ECO:0000259" key="7">
    <source>
        <dbReference type="Pfam" id="PF02687"/>
    </source>
</evidence>
<dbReference type="PANTHER" id="PTHR30287">
    <property type="entry name" value="MEMBRANE COMPONENT OF PREDICTED ABC SUPERFAMILY METABOLITE UPTAKE TRANSPORTER"/>
    <property type="match status" value="1"/>
</dbReference>
<dbReference type="RefSeq" id="WP_156207129.1">
    <property type="nucleotide sequence ID" value="NZ_WHPN01000357.1"/>
</dbReference>
<evidence type="ECO:0000256" key="1">
    <source>
        <dbReference type="ARBA" id="ARBA00004651"/>
    </source>
</evidence>
<dbReference type="Proteomes" id="UP000621266">
    <property type="component" value="Unassembled WGS sequence"/>
</dbReference>
<feature type="transmembrane region" description="Helical" evidence="6">
    <location>
        <begin position="264"/>
        <end position="290"/>
    </location>
</feature>
<evidence type="ECO:0000313" key="9">
    <source>
        <dbReference type="Proteomes" id="UP000621266"/>
    </source>
</evidence>
<sequence length="857" mass="87910">MLRLALLTFRARRGTFAGTFAALLLGSAVLSACGILLESGLRSSVEPQRYAAADAVVAGPRHMEIPVDTLEGPRRESVPLTERAPVPAAAAGRIADVAGVRDVVPDIGFPARLVGADGAPVPGRLGAPATGHNWSGVRLGAYELTRGRAPRGDGEVVLDADLARRAGAGTGDELSVMTGSEPRAVRVTGIVSLPEGTAPRRSAVFFSDAEARHLVPGGTVTAYGVLAEPGTDTGELARSLDAALTGGPEVYTGDRRGHAEFPEVAVGGGAVVTLAAAVGGNVLLVAVLVVHSTMSLSVRHRRREIALLRAVGATPRQIRRMVAAETSLVAAVAGVLGWPVGVVLVHWTRDRFAGYGIVPPDFRPVIGPLPVLGAVLVTVLTALTAVLVAALRASRVPPSEALGGAAAEPAGPGRGRTITGLVLAGCAVAAFGTGLRLRGDFQALVGLANSMVLMLVVAAAVLGPLLARGAARFLGPVLRRTGVTGGLAAANTRADAHRFAGAVTPLVLAVSFAATVVFAQTTALEEAADQTRAGLVADRVLTSAAGVEPGVVERVRDLPQVETATGLVRSEAVAVGSMLGEETSTVFQAQGLDPRALGRTVDLDVRDGDPARLRPGTVAVSARAASLLDLDVGGGTVLWLGDGTRVEAEVVAVYERGTGFADLTFDHDTLLAHTTDRRDTTVLVAATGGAEAGKKLDEGLADIAARYPGTVVRADLAVRDQLREQEANAWVNYLVVGIIIAYTGVTVVNTQAMNTATRRREFALLRLAGAHPRQVRRMMRRETLAVVTAGVVIGTAACLLPLALVALAVNGTVVPGIPPLGLPAVAATAAVLAAAGTMIPTRLLLRIPPAETLGARE</sequence>
<evidence type="ECO:0000256" key="2">
    <source>
        <dbReference type="ARBA" id="ARBA00022475"/>
    </source>
</evidence>
<keyword evidence="3 6" id="KW-0812">Transmembrane</keyword>
<dbReference type="InterPro" id="IPR038766">
    <property type="entry name" value="Membrane_comp_ABC_pdt"/>
</dbReference>
<proteinExistence type="predicted"/>
<dbReference type="PANTHER" id="PTHR30287:SF1">
    <property type="entry name" value="INNER MEMBRANE PROTEIN"/>
    <property type="match status" value="1"/>
</dbReference>